<name>A0A936NDP8_9ACTN</name>
<evidence type="ECO:0000313" key="1">
    <source>
        <dbReference type="EMBL" id="MBK9297141.1"/>
    </source>
</evidence>
<dbReference type="InterPro" id="IPR009078">
    <property type="entry name" value="Ferritin-like_SF"/>
</dbReference>
<comment type="caution">
    <text evidence="1">The sequence shown here is derived from an EMBL/GenBank/DDBJ whole genome shotgun (WGS) entry which is preliminary data.</text>
</comment>
<accession>A0A936NDP8</accession>
<evidence type="ECO:0000313" key="2">
    <source>
        <dbReference type="Proteomes" id="UP000727993"/>
    </source>
</evidence>
<dbReference type="EMBL" id="JADJZA010000006">
    <property type="protein sequence ID" value="MBK9297141.1"/>
    <property type="molecule type" value="Genomic_DNA"/>
</dbReference>
<dbReference type="AlphaFoldDB" id="A0A936NDP8"/>
<dbReference type="Gene3D" id="1.10.620.20">
    <property type="entry name" value="Ribonucleotide Reductase, subunit A"/>
    <property type="match status" value="1"/>
</dbReference>
<dbReference type="InterPro" id="IPR012348">
    <property type="entry name" value="RNR-like"/>
</dbReference>
<reference evidence="1 2" key="1">
    <citation type="submission" date="2020-10" db="EMBL/GenBank/DDBJ databases">
        <title>Connecting structure to function with the recovery of over 1000 high-quality activated sludge metagenome-assembled genomes encoding full-length rRNA genes using long-read sequencing.</title>
        <authorList>
            <person name="Singleton C.M."/>
            <person name="Petriglieri F."/>
            <person name="Kristensen J.M."/>
            <person name="Kirkegaard R.H."/>
            <person name="Michaelsen T.Y."/>
            <person name="Andersen M.H."/>
            <person name="Karst S.M."/>
            <person name="Dueholm M.S."/>
            <person name="Nielsen P.H."/>
            <person name="Albertsen M."/>
        </authorList>
    </citation>
    <scope>NUCLEOTIDE SEQUENCE [LARGE SCALE GENOMIC DNA]</scope>
    <source>
        <strain evidence="1">Lyne_18-Q3-R50-59_MAXAC.006</strain>
    </source>
</reference>
<proteinExistence type="predicted"/>
<dbReference type="SUPFAM" id="SSF47240">
    <property type="entry name" value="Ferritin-like"/>
    <property type="match status" value="1"/>
</dbReference>
<sequence length="63" mass="6960">MQRFQLSQFLHGEQGALMVAGYVTATTPWIDAKYYAATQTVDEARHVEVLPATCTRSSAATIR</sequence>
<dbReference type="Proteomes" id="UP000727993">
    <property type="component" value="Unassembled WGS sequence"/>
</dbReference>
<gene>
    <name evidence="1" type="ORF">IPN02_09965</name>
</gene>
<organism evidence="1 2">
    <name type="scientific">Candidatus Neomicrothrix subdominans</name>
    <dbReference type="NCBI Taxonomy" id="2954438"/>
    <lineage>
        <taxon>Bacteria</taxon>
        <taxon>Bacillati</taxon>
        <taxon>Actinomycetota</taxon>
        <taxon>Acidimicrobiia</taxon>
        <taxon>Acidimicrobiales</taxon>
        <taxon>Microthrixaceae</taxon>
        <taxon>Candidatus Neomicrothrix</taxon>
    </lineage>
</organism>
<dbReference type="GO" id="GO:0016491">
    <property type="term" value="F:oxidoreductase activity"/>
    <property type="evidence" value="ECO:0007669"/>
    <property type="project" value="InterPro"/>
</dbReference>
<protein>
    <submittedName>
        <fullName evidence="1">Uncharacterized protein</fullName>
    </submittedName>
</protein>